<evidence type="ECO:0000259" key="9">
    <source>
        <dbReference type="Pfam" id="PF04695"/>
    </source>
</evidence>
<dbReference type="GO" id="GO:0005102">
    <property type="term" value="F:signaling receptor binding"/>
    <property type="evidence" value="ECO:0007669"/>
    <property type="project" value="TreeGrafter"/>
</dbReference>
<evidence type="ECO:0000256" key="7">
    <source>
        <dbReference type="RuleBase" id="RU367032"/>
    </source>
</evidence>
<sequence length="358" mass="39425">MADGDGDEKPQTDPATLQTPQAQPDTETRGDQVQPATREQARRFLQEPDVQKQTTERKADFLRSKGITESEIRELLEEAASEPRTEASSQSIESKDEGANPKQTRDMKTIHPAEKKEDRPPIITYPEFLTKPVRPPPLITVNGFLNTLYAFGGFSTLLYGTSKYVVEPMVQSLTEARISLHETAKEDLRKLVEKLETVVSEIPPTAKKAELAVGGESYRDEDEKSSYDDPTELFHRDIGVQTSLPSSPVPRAAELAPPESASAQQARRLTELVASVKAISDGLVSQTEDFGDTTSVLAALRDDVTQLSAAHHQSYASGFATYGGNRDEPDDETKKAKENIRRVKGVLLSSRNFPASSR</sequence>
<dbReference type="Proteomes" id="UP001239445">
    <property type="component" value="Unassembled WGS sequence"/>
</dbReference>
<evidence type="ECO:0000256" key="3">
    <source>
        <dbReference type="ARBA" id="ARBA00023140"/>
    </source>
</evidence>
<evidence type="ECO:0000256" key="6">
    <source>
        <dbReference type="ARBA" id="ARBA00046271"/>
    </source>
</evidence>
<name>A0AAJ0B9T1_9PEZI</name>
<comment type="similarity">
    <text evidence="1 7">Belongs to the peroxin-14 family.</text>
</comment>
<feature type="compositionally biased region" description="Low complexity" evidence="8">
    <location>
        <begin position="252"/>
        <end position="262"/>
    </location>
</feature>
<evidence type="ECO:0000256" key="2">
    <source>
        <dbReference type="ARBA" id="ARBA00023010"/>
    </source>
</evidence>
<dbReference type="EMBL" id="MU839835">
    <property type="protein sequence ID" value="KAK1754321.1"/>
    <property type="molecule type" value="Genomic_DNA"/>
</dbReference>
<feature type="region of interest" description="Disordered" evidence="8">
    <location>
        <begin position="241"/>
        <end position="262"/>
    </location>
</feature>
<dbReference type="PANTHER" id="PTHR23058:SF5">
    <property type="entry name" value="PEROXISOMAL MEMBRANE PROTEIN PEX14"/>
    <property type="match status" value="1"/>
</dbReference>
<proteinExistence type="inferred from homology"/>
<feature type="compositionally biased region" description="Polar residues" evidence="8">
    <location>
        <begin position="13"/>
        <end position="25"/>
    </location>
</feature>
<feature type="domain" description="Peroxisome membrane anchor protein Pex14p N-terminal" evidence="9">
    <location>
        <begin position="39"/>
        <end position="78"/>
    </location>
</feature>
<keyword evidence="7" id="KW-0653">Protein transport</keyword>
<organism evidence="10 11">
    <name type="scientific">Echria macrotheca</name>
    <dbReference type="NCBI Taxonomy" id="438768"/>
    <lineage>
        <taxon>Eukaryota</taxon>
        <taxon>Fungi</taxon>
        <taxon>Dikarya</taxon>
        <taxon>Ascomycota</taxon>
        <taxon>Pezizomycotina</taxon>
        <taxon>Sordariomycetes</taxon>
        <taxon>Sordariomycetidae</taxon>
        <taxon>Sordariales</taxon>
        <taxon>Schizotheciaceae</taxon>
        <taxon>Echria</taxon>
    </lineage>
</organism>
<evidence type="ECO:0000256" key="1">
    <source>
        <dbReference type="ARBA" id="ARBA00005443"/>
    </source>
</evidence>
<evidence type="ECO:0000313" key="11">
    <source>
        <dbReference type="Proteomes" id="UP001239445"/>
    </source>
</evidence>
<dbReference type="GO" id="GO:1990429">
    <property type="term" value="C:peroxisomal importomer complex"/>
    <property type="evidence" value="ECO:0007669"/>
    <property type="project" value="TreeGrafter"/>
</dbReference>
<comment type="caution">
    <text evidence="10">The sequence shown here is derived from an EMBL/GenBank/DDBJ whole genome shotgun (WGS) entry which is preliminary data.</text>
</comment>
<feature type="region of interest" description="Disordered" evidence="8">
    <location>
        <begin position="1"/>
        <end position="106"/>
    </location>
</feature>
<protein>
    <recommendedName>
        <fullName evidence="4 7">Peroxisomal membrane protein PEX14</fullName>
    </recommendedName>
    <alternativeName>
        <fullName evidence="5 7">Peroxin-14</fullName>
    </alternativeName>
</protein>
<dbReference type="InterPro" id="IPR025655">
    <property type="entry name" value="PEX14"/>
</dbReference>
<evidence type="ECO:0000313" key="10">
    <source>
        <dbReference type="EMBL" id="KAK1754321.1"/>
    </source>
</evidence>
<evidence type="ECO:0000256" key="5">
    <source>
        <dbReference type="ARBA" id="ARBA00029691"/>
    </source>
</evidence>
<dbReference type="AlphaFoldDB" id="A0AAJ0B9T1"/>
<dbReference type="InterPro" id="IPR006785">
    <property type="entry name" value="Pex14_N"/>
</dbReference>
<comment type="subcellular location">
    <subcellularLocation>
        <location evidence="6 7">Peroxisome membrane</location>
    </subcellularLocation>
</comment>
<keyword evidence="2" id="KW-0811">Translocation</keyword>
<evidence type="ECO:0000256" key="4">
    <source>
        <dbReference type="ARBA" id="ARBA00029502"/>
    </source>
</evidence>
<dbReference type="Gene3D" id="1.10.10.10">
    <property type="entry name" value="Winged helix-like DNA-binding domain superfamily/Winged helix DNA-binding domain"/>
    <property type="match status" value="1"/>
</dbReference>
<gene>
    <name evidence="10" type="ORF">QBC47DRAFT_402743</name>
</gene>
<feature type="compositionally biased region" description="Basic and acidic residues" evidence="8">
    <location>
        <begin position="217"/>
        <end position="229"/>
    </location>
</feature>
<dbReference type="Pfam" id="PF04695">
    <property type="entry name" value="Pex14_N"/>
    <property type="match status" value="1"/>
</dbReference>
<feature type="region of interest" description="Disordered" evidence="8">
    <location>
        <begin position="209"/>
        <end position="229"/>
    </location>
</feature>
<dbReference type="PANTHER" id="PTHR23058">
    <property type="entry name" value="PEROXISOMAL MEMBRANE PROTEIN PEX14"/>
    <property type="match status" value="1"/>
</dbReference>
<keyword evidence="11" id="KW-1185">Reference proteome</keyword>
<dbReference type="GO" id="GO:0016560">
    <property type="term" value="P:protein import into peroxisome matrix, docking"/>
    <property type="evidence" value="ECO:0007669"/>
    <property type="project" value="UniProtKB-UniRule"/>
</dbReference>
<dbReference type="GO" id="GO:0005778">
    <property type="term" value="C:peroxisomal membrane"/>
    <property type="evidence" value="ECO:0007669"/>
    <property type="project" value="UniProtKB-SubCell"/>
</dbReference>
<feature type="compositionally biased region" description="Basic and acidic residues" evidence="8">
    <location>
        <begin position="93"/>
        <end position="106"/>
    </location>
</feature>
<accession>A0AAJ0B9T1</accession>
<keyword evidence="7" id="KW-0472">Membrane</keyword>
<reference evidence="10" key="1">
    <citation type="submission" date="2023-06" db="EMBL/GenBank/DDBJ databases">
        <title>Genome-scale phylogeny and comparative genomics of the fungal order Sordariales.</title>
        <authorList>
            <consortium name="Lawrence Berkeley National Laboratory"/>
            <person name="Hensen N."/>
            <person name="Bonometti L."/>
            <person name="Westerberg I."/>
            <person name="Brannstrom I.O."/>
            <person name="Guillou S."/>
            <person name="Cros-Aarteil S."/>
            <person name="Calhoun S."/>
            <person name="Haridas S."/>
            <person name="Kuo A."/>
            <person name="Mondo S."/>
            <person name="Pangilinan J."/>
            <person name="Riley R."/>
            <person name="Labutti K."/>
            <person name="Andreopoulos B."/>
            <person name="Lipzen A."/>
            <person name="Chen C."/>
            <person name="Yanf M."/>
            <person name="Daum C."/>
            <person name="Ng V."/>
            <person name="Clum A."/>
            <person name="Steindorff A."/>
            <person name="Ohm R."/>
            <person name="Martin F."/>
            <person name="Silar P."/>
            <person name="Natvig D."/>
            <person name="Lalanne C."/>
            <person name="Gautier V."/>
            <person name="Ament-Velasquez S.L."/>
            <person name="Kruys A."/>
            <person name="Hutchinson M.I."/>
            <person name="Powell A.J."/>
            <person name="Barry K."/>
            <person name="Miller A.N."/>
            <person name="Grigoriev I.V."/>
            <person name="Debuchy R."/>
            <person name="Gladieux P."/>
            <person name="Thoren M.H."/>
            <person name="Johannesson H."/>
        </authorList>
    </citation>
    <scope>NUCLEOTIDE SEQUENCE</scope>
    <source>
        <strain evidence="10">PSN4</strain>
    </source>
</reference>
<keyword evidence="3 7" id="KW-0576">Peroxisome</keyword>
<keyword evidence="7" id="KW-0813">Transport</keyword>
<dbReference type="InterPro" id="IPR036388">
    <property type="entry name" value="WH-like_DNA-bd_sf"/>
</dbReference>
<feature type="compositionally biased region" description="Basic and acidic residues" evidence="8">
    <location>
        <begin position="39"/>
        <end position="85"/>
    </location>
</feature>
<comment type="function">
    <text evidence="7">Component of the PEX13-PEX14 docking complex, a translocon channel that specifically mediates the import of peroxisomal cargo proteins bound to PEX5 receptor. The PEX13-PEX14 docking complex forms a large import pore which can be opened to a diameter of about 9 nm. Mechanistically, PEX5 receptor along with cargo proteins associates with the PEX14 subunit of the PEX13-PEX14 docking complex in the cytosol, leading to the insertion of the receptor into the organelle membrane with the concomitant translocation of the cargo into the peroxisome matrix.</text>
</comment>
<evidence type="ECO:0000256" key="8">
    <source>
        <dbReference type="SAM" id="MobiDB-lite"/>
    </source>
</evidence>